<organism evidence="5 6">
    <name type="scientific">Paraburkholderia piptadeniae</name>
    <dbReference type="NCBI Taxonomy" id="1701573"/>
    <lineage>
        <taxon>Bacteria</taxon>
        <taxon>Pseudomonadati</taxon>
        <taxon>Pseudomonadota</taxon>
        <taxon>Betaproteobacteria</taxon>
        <taxon>Burkholderiales</taxon>
        <taxon>Burkholderiaceae</taxon>
        <taxon>Paraburkholderia</taxon>
    </lineage>
</organism>
<evidence type="ECO:0000256" key="3">
    <source>
        <dbReference type="PIRSR" id="PIRSR602081-1"/>
    </source>
</evidence>
<reference evidence="5" key="1">
    <citation type="submission" date="2016-12" db="EMBL/GenBank/DDBJ databases">
        <authorList>
            <person name="Moulin L."/>
        </authorList>
    </citation>
    <scope>NUCLEOTIDE SEQUENCE [LARGE SCALE GENOMIC DNA]</scope>
    <source>
        <strain evidence="5">STM 7183</strain>
    </source>
</reference>
<dbReference type="InterPro" id="IPR002081">
    <property type="entry name" value="Cryptochrome/DNA_photolyase_1"/>
</dbReference>
<accession>A0A1N7S6L1</accession>
<evidence type="ECO:0000259" key="4">
    <source>
        <dbReference type="Pfam" id="PF03441"/>
    </source>
</evidence>
<dbReference type="EMBL" id="CYGY02000034">
    <property type="protein sequence ID" value="SIT43041.1"/>
    <property type="molecule type" value="Genomic_DNA"/>
</dbReference>
<keyword evidence="2 3" id="KW-0274">FAD</keyword>
<dbReference type="InterPro" id="IPR036134">
    <property type="entry name" value="Crypto/Photolyase_FAD-like_sf"/>
</dbReference>
<protein>
    <recommendedName>
        <fullName evidence="4">Cryptochrome/DNA photolyase FAD-binding domain-containing protein</fullName>
    </recommendedName>
</protein>
<dbReference type="GO" id="GO:0009416">
    <property type="term" value="P:response to light stimulus"/>
    <property type="evidence" value="ECO:0007669"/>
    <property type="project" value="TreeGrafter"/>
</dbReference>
<comment type="cofactor">
    <cofactor evidence="3">
        <name>FAD</name>
        <dbReference type="ChEBI" id="CHEBI:57692"/>
    </cofactor>
    <text evidence="3">Binds 1 FAD per subunit.</text>
</comment>
<evidence type="ECO:0000256" key="2">
    <source>
        <dbReference type="ARBA" id="ARBA00022827"/>
    </source>
</evidence>
<dbReference type="Proteomes" id="UP000195569">
    <property type="component" value="Unassembled WGS sequence"/>
</dbReference>
<sequence length="90" mass="10223">MARARELDARFRRGLAWFRRDLRTGDNATLCCALDFDLAANNGGWQWSASTGCDAQPWFRILNPVTQSEKFDSQGRCIKSFLPELEKVPA</sequence>
<dbReference type="AlphaFoldDB" id="A0A1N7S6L1"/>
<keyword evidence="1 3" id="KW-0285">Flavoprotein</keyword>
<evidence type="ECO:0000313" key="5">
    <source>
        <dbReference type="EMBL" id="SIT43041.1"/>
    </source>
</evidence>
<dbReference type="Gene3D" id="1.10.579.10">
    <property type="entry name" value="DNA Cyclobutane Dipyrimidine Photolyase, subunit A, domain 3"/>
    <property type="match status" value="1"/>
</dbReference>
<dbReference type="SUPFAM" id="SSF48173">
    <property type="entry name" value="Cryptochrome/photolyase FAD-binding domain"/>
    <property type="match status" value="1"/>
</dbReference>
<dbReference type="PANTHER" id="PTHR11455:SF9">
    <property type="entry name" value="CRYPTOCHROME CIRCADIAN CLOCK 5 ISOFORM X1"/>
    <property type="match status" value="1"/>
</dbReference>
<dbReference type="GO" id="GO:0003677">
    <property type="term" value="F:DNA binding"/>
    <property type="evidence" value="ECO:0007669"/>
    <property type="project" value="TreeGrafter"/>
</dbReference>
<evidence type="ECO:0000256" key="1">
    <source>
        <dbReference type="ARBA" id="ARBA00022630"/>
    </source>
</evidence>
<dbReference type="GO" id="GO:0071949">
    <property type="term" value="F:FAD binding"/>
    <property type="evidence" value="ECO:0007669"/>
    <property type="project" value="TreeGrafter"/>
</dbReference>
<gene>
    <name evidence="5" type="ORF">BN2476_340034</name>
</gene>
<comment type="caution">
    <text evidence="5">The sequence shown here is derived from an EMBL/GenBank/DDBJ whole genome shotgun (WGS) entry which is preliminary data.</text>
</comment>
<feature type="domain" description="Cryptochrome/DNA photolyase FAD-binding" evidence="4">
    <location>
        <begin position="22"/>
        <end position="89"/>
    </location>
</feature>
<dbReference type="InterPro" id="IPR005101">
    <property type="entry name" value="Cryptochr/Photolyase_FAD-bd"/>
</dbReference>
<proteinExistence type="predicted"/>
<keyword evidence="6" id="KW-1185">Reference proteome</keyword>
<dbReference type="PANTHER" id="PTHR11455">
    <property type="entry name" value="CRYPTOCHROME"/>
    <property type="match status" value="1"/>
</dbReference>
<dbReference type="GO" id="GO:0003904">
    <property type="term" value="F:deoxyribodipyrimidine photo-lyase activity"/>
    <property type="evidence" value="ECO:0007669"/>
    <property type="project" value="TreeGrafter"/>
</dbReference>
<evidence type="ECO:0000313" key="6">
    <source>
        <dbReference type="Proteomes" id="UP000195569"/>
    </source>
</evidence>
<feature type="binding site" evidence="3">
    <location>
        <begin position="35"/>
        <end position="37"/>
    </location>
    <ligand>
        <name>FAD</name>
        <dbReference type="ChEBI" id="CHEBI:57692"/>
    </ligand>
</feature>
<name>A0A1N7S6L1_9BURK</name>
<dbReference type="Pfam" id="PF03441">
    <property type="entry name" value="FAD_binding_7"/>
    <property type="match status" value="1"/>
</dbReference>